<proteinExistence type="predicted"/>
<dbReference type="Proteomes" id="UP000182373">
    <property type="component" value="Chromosome"/>
</dbReference>
<organism evidence="1 2">
    <name type="scientific">Granulibacter bethesdensis</name>
    <dbReference type="NCBI Taxonomy" id="364410"/>
    <lineage>
        <taxon>Bacteria</taxon>
        <taxon>Pseudomonadati</taxon>
        <taxon>Pseudomonadota</taxon>
        <taxon>Alphaproteobacteria</taxon>
        <taxon>Acetobacterales</taxon>
        <taxon>Acetobacteraceae</taxon>
        <taxon>Granulibacter</taxon>
    </lineage>
</organism>
<protein>
    <submittedName>
        <fullName evidence="1">Uncharacterized protein</fullName>
    </submittedName>
</protein>
<gene>
    <name evidence="1" type="ORF">GbCGDNIH9_8422</name>
</gene>
<reference evidence="2" key="1">
    <citation type="submission" date="2016-11" db="EMBL/GenBank/DDBJ databases">
        <title>Comparative genomic and phenotypic analysis of Granulibacter bethesdensis clinical isolates from patients with chronic granulomatous disease.</title>
        <authorList>
            <person name="Zarember K.A."/>
            <person name="Porcella S.F."/>
            <person name="Chu J."/>
            <person name="Ding L."/>
            <person name="Dahlstrom E."/>
            <person name="Barbian K."/>
            <person name="Martens C."/>
            <person name="Sykora L."/>
            <person name="Kramer S."/>
            <person name="Pettinato A.M."/>
            <person name="Hong H."/>
            <person name="Wald G."/>
            <person name="Berg L.J."/>
            <person name="Rogge L.S."/>
            <person name="Greenberg D.E."/>
            <person name="Falcone E.L."/>
            <person name="Neves J.F."/>
            <person name="Simoes M.J."/>
            <person name="Casal M."/>
            <person name="Rodriguez-Lopez F.C."/>
            <person name="Zelazny A."/>
            <person name="Gallin J.I."/>
            <person name="Holland S.M."/>
        </authorList>
    </citation>
    <scope>NUCLEOTIDE SEQUENCE [LARGE SCALE GENOMIC DNA]</scope>
    <source>
        <strain evidence="2">NIH9.1</strain>
    </source>
</reference>
<evidence type="ECO:0000313" key="1">
    <source>
        <dbReference type="EMBL" id="APH53738.1"/>
    </source>
</evidence>
<accession>A0AAC9KCW9</accession>
<dbReference type="AlphaFoldDB" id="A0AAC9KCW9"/>
<dbReference type="EMBL" id="CP018191">
    <property type="protein sequence ID" value="APH53738.1"/>
    <property type="molecule type" value="Genomic_DNA"/>
</dbReference>
<name>A0AAC9KCW9_9PROT</name>
<evidence type="ECO:0000313" key="2">
    <source>
        <dbReference type="Proteomes" id="UP000182373"/>
    </source>
</evidence>
<sequence length="41" mass="4791">MTETFHPLRNCFSLLRLMNGYNRLFRNGSDARYESPLPESG</sequence>